<dbReference type="EMBL" id="JABBWM010000002">
    <property type="protein sequence ID" value="KAG2119713.1"/>
    <property type="molecule type" value="Genomic_DNA"/>
</dbReference>
<reference evidence="1" key="1">
    <citation type="journal article" date="2020" name="New Phytol.">
        <title>Comparative genomics reveals dynamic genome evolution in host specialist ectomycorrhizal fungi.</title>
        <authorList>
            <person name="Lofgren L.A."/>
            <person name="Nguyen N.H."/>
            <person name="Vilgalys R."/>
            <person name="Ruytinx J."/>
            <person name="Liao H.L."/>
            <person name="Branco S."/>
            <person name="Kuo A."/>
            <person name="LaButti K."/>
            <person name="Lipzen A."/>
            <person name="Andreopoulos W."/>
            <person name="Pangilinan J."/>
            <person name="Riley R."/>
            <person name="Hundley H."/>
            <person name="Na H."/>
            <person name="Barry K."/>
            <person name="Grigoriev I.V."/>
            <person name="Stajich J.E."/>
            <person name="Kennedy P.G."/>
        </authorList>
    </citation>
    <scope>NUCLEOTIDE SEQUENCE</scope>
    <source>
        <strain evidence="1">FC423</strain>
    </source>
</reference>
<keyword evidence="2" id="KW-1185">Reference proteome</keyword>
<gene>
    <name evidence="1" type="ORF">F5147DRAFT_544209</name>
</gene>
<feature type="non-terminal residue" evidence="1">
    <location>
        <position position="176"/>
    </location>
</feature>
<dbReference type="Proteomes" id="UP000823399">
    <property type="component" value="Unassembled WGS sequence"/>
</dbReference>
<feature type="non-terminal residue" evidence="1">
    <location>
        <position position="1"/>
    </location>
</feature>
<comment type="caution">
    <text evidence="1">The sequence shown here is derived from an EMBL/GenBank/DDBJ whole genome shotgun (WGS) entry which is preliminary data.</text>
</comment>
<dbReference type="RefSeq" id="XP_041299539.1">
    <property type="nucleotide sequence ID" value="XM_041430296.1"/>
</dbReference>
<organism evidence="1 2">
    <name type="scientific">Suillus discolor</name>
    <dbReference type="NCBI Taxonomy" id="1912936"/>
    <lineage>
        <taxon>Eukaryota</taxon>
        <taxon>Fungi</taxon>
        <taxon>Dikarya</taxon>
        <taxon>Basidiomycota</taxon>
        <taxon>Agaricomycotina</taxon>
        <taxon>Agaricomycetes</taxon>
        <taxon>Agaricomycetidae</taxon>
        <taxon>Boletales</taxon>
        <taxon>Suillineae</taxon>
        <taxon>Suillaceae</taxon>
        <taxon>Suillus</taxon>
    </lineage>
</organism>
<protein>
    <submittedName>
        <fullName evidence="1">Uncharacterized protein</fullName>
    </submittedName>
</protein>
<sequence>EMMNEQQAAEILANLWDIQNNTDKHWWAVRIQEAQAAEAEQRQAAKTEAQRQQALLAEQEAAISGERKKNKSKYTPICNIDIPSNSIILPCQYTVWKMKSRDYCELFYFTNSSLEEASHTMFTADEDTLVMLPTSDGLHKWIPADAAQDPKAHIVKDENLIWEQFNEAAPHMVTLM</sequence>
<dbReference type="GeneID" id="64692555"/>
<dbReference type="OrthoDB" id="2688210at2759"/>
<dbReference type="AlphaFoldDB" id="A0A9P7FLH9"/>
<accession>A0A9P7FLH9</accession>
<evidence type="ECO:0000313" key="1">
    <source>
        <dbReference type="EMBL" id="KAG2119713.1"/>
    </source>
</evidence>
<name>A0A9P7FLH9_9AGAM</name>
<proteinExistence type="predicted"/>
<evidence type="ECO:0000313" key="2">
    <source>
        <dbReference type="Proteomes" id="UP000823399"/>
    </source>
</evidence>